<organism evidence="10 11">
    <name type="scientific">Loxostege sticticalis</name>
    <name type="common">Beet webworm moth</name>
    <dbReference type="NCBI Taxonomy" id="481309"/>
    <lineage>
        <taxon>Eukaryota</taxon>
        <taxon>Metazoa</taxon>
        <taxon>Ecdysozoa</taxon>
        <taxon>Arthropoda</taxon>
        <taxon>Hexapoda</taxon>
        <taxon>Insecta</taxon>
        <taxon>Pterygota</taxon>
        <taxon>Neoptera</taxon>
        <taxon>Endopterygota</taxon>
        <taxon>Lepidoptera</taxon>
        <taxon>Glossata</taxon>
        <taxon>Ditrysia</taxon>
        <taxon>Pyraloidea</taxon>
        <taxon>Crambidae</taxon>
        <taxon>Pyraustinae</taxon>
        <taxon>Loxostege</taxon>
    </lineage>
</organism>
<evidence type="ECO:0000256" key="5">
    <source>
        <dbReference type="ARBA" id="ARBA00023157"/>
    </source>
</evidence>
<dbReference type="PRINTS" id="PR00249">
    <property type="entry name" value="GPCRSECRETIN"/>
</dbReference>
<dbReference type="GO" id="GO:0016020">
    <property type="term" value="C:membrane"/>
    <property type="evidence" value="ECO:0007669"/>
    <property type="project" value="UniProtKB-SubCell"/>
</dbReference>
<dbReference type="Pfam" id="PF01825">
    <property type="entry name" value="GPS"/>
    <property type="match status" value="1"/>
</dbReference>
<dbReference type="PROSITE" id="PS50261">
    <property type="entry name" value="G_PROTEIN_RECEP_F2_4"/>
    <property type="match status" value="1"/>
</dbReference>
<feature type="transmembrane region" description="Helical" evidence="6">
    <location>
        <begin position="1127"/>
        <end position="1153"/>
    </location>
</feature>
<evidence type="ECO:0000256" key="3">
    <source>
        <dbReference type="ARBA" id="ARBA00022989"/>
    </source>
</evidence>
<gene>
    <name evidence="10" type="ORF">ABMA28_006908</name>
</gene>
<evidence type="ECO:0000259" key="8">
    <source>
        <dbReference type="PROSITE" id="PS50221"/>
    </source>
</evidence>
<name>A0ABD0TP83_LOXSC</name>
<feature type="signal peptide" evidence="7">
    <location>
        <begin position="1"/>
        <end position="21"/>
    </location>
</feature>
<dbReference type="AlphaFoldDB" id="A0ABD0TP83"/>
<keyword evidence="5" id="KW-1015">Disulfide bond</keyword>
<dbReference type="InterPro" id="IPR046338">
    <property type="entry name" value="GAIN_dom_sf"/>
</dbReference>
<proteinExistence type="predicted"/>
<dbReference type="Proteomes" id="UP001549921">
    <property type="component" value="Unassembled WGS sequence"/>
</dbReference>
<comment type="subcellular location">
    <subcellularLocation>
        <location evidence="1">Membrane</location>
        <topology evidence="1">Multi-pass membrane protein</topology>
    </subcellularLocation>
</comment>
<evidence type="ECO:0000256" key="7">
    <source>
        <dbReference type="SAM" id="SignalP"/>
    </source>
</evidence>
<dbReference type="PROSITE" id="PS50221">
    <property type="entry name" value="GAIN_B"/>
    <property type="match status" value="1"/>
</dbReference>
<evidence type="ECO:0000256" key="2">
    <source>
        <dbReference type="ARBA" id="ARBA00022692"/>
    </source>
</evidence>
<evidence type="ECO:0000313" key="10">
    <source>
        <dbReference type="EMBL" id="KAL0851016.1"/>
    </source>
</evidence>
<keyword evidence="7" id="KW-0732">Signal</keyword>
<dbReference type="Gene3D" id="2.60.220.50">
    <property type="match status" value="1"/>
</dbReference>
<dbReference type="InterPro" id="IPR000832">
    <property type="entry name" value="GPCR_2_secretin-like"/>
</dbReference>
<dbReference type="Pfam" id="PF00002">
    <property type="entry name" value="7tm_2"/>
    <property type="match status" value="1"/>
</dbReference>
<feature type="chain" id="PRO_5044841567" evidence="7">
    <location>
        <begin position="22"/>
        <end position="1251"/>
    </location>
</feature>
<keyword evidence="3 6" id="KW-1133">Transmembrane helix</keyword>
<feature type="transmembrane region" description="Helical" evidence="6">
    <location>
        <begin position="1002"/>
        <end position="1020"/>
    </location>
</feature>
<evidence type="ECO:0000256" key="6">
    <source>
        <dbReference type="SAM" id="Phobius"/>
    </source>
</evidence>
<feature type="domain" description="G-protein coupled receptors family 2 profile 2" evidence="9">
    <location>
        <begin position="966"/>
        <end position="1224"/>
    </location>
</feature>
<evidence type="ECO:0000313" key="11">
    <source>
        <dbReference type="Proteomes" id="UP001549921"/>
    </source>
</evidence>
<sequence length="1251" mass="142167">MFFLVMKRSLCFIAAVTFKFSVQHCPEEVSSSGIKVTWHRSPQATFVESDPLCFHNESLVTRNCTNNTWVPSLNQIQPCYKAVKYFDPGSCPPGFKKISDNLNKYCYQISEPSSWNFPCFKSGGATVITELNINETESLLLSLNATNYRYFWLPARRKTIFAPIMWAIPGPNWGRVITSNKIIPLRPALIKNCLLLDIEQRALITDACSKEYPTLCFYINDFHYPAKCPENYHAFRYMLDDSRCYGIEKSGIKMTYQDFLNKTCSKPMGNGQHNVLRRFIYSKIAKFSNISNDAWCWFADSNEQLSKITSKNLTQIDFPESLVSVINNMGTVGLMASSSTLPCIACEADMIYDETELHFEYCYDENKIYLTIYFPSGLWRYDSNDIGVQCFSDASGFFEVIDFNNLPIEVKSMQLLRSLQISGLEKVVYAINLVTDRTAQYWCEGHTKNFSLVSTQRIVVNPQGNKVHVFSLVLKTFIQLNESNLNITYLSEHIGSIFRAEKVLVMDILDYDMESIQVLMHLHVRVNNTFGNQAKNLQHTFQTLLRMVTDEFPKFQYILVNMSSSMFCLPTTSFDSITLDWDLTPIGHFAAPQQFCLQANGLPVYRACEGSYLLGSVWGNINGQCDNSYQPSSATTFLFNFIKGKFESDGTYRFLTDGLNYVLKDVEILIPADIYYLSISLQYILRVTKENKTSVETGDIDNMAWVMDRMMNINNTSLRLAQTLNSTNAILDSVNSIIEVIINNRDKTLTTLKQETYSLAVQPQFIVQISYPSFNNITGIAVINNENSNSFTDMYIKPLYKNTTLKEVILIDNLEVATWLPSNVIDNLKKSNVNKAAAPDDIHVIINVYSNDAIFQQLTKNERIVNSRILEITVPGYSTNLQNPFPLIFKGLTPSRFPRVCGYWDFRSGKSVQSFWSKRGCVMRSAIGPLTICECDHLTHFGQLLNIRDSECNDENILEENHRKALNLITLIGSFTSLVGIAGIWLTAIVFDTWRKKAGTKVLLQLSTAIALPLVLIIVFNLDHSIIVENQGTHRVARDKVIVCILLGALFHYSVLANFVWMLITAILQFIRYVRVLGVSRPSRFLIKLTLIGWGIPSIPVIIVLGIDHENYIPNPSRGRSICYPSGFFMYIAVILPICIILVINVILFILVIKSISQSSDLRTTDKSLVYAQFRLSLLLFFLLGLTWIFGIVSFSGSLLWSYLFCLTSTIQGFVLFIYFVICDPTTRNLWITVIKPQFNSRSSVTTISSE</sequence>
<dbReference type="InterPro" id="IPR053066">
    <property type="entry name" value="ADGR_G7"/>
</dbReference>
<dbReference type="InterPro" id="IPR016187">
    <property type="entry name" value="CTDL_fold"/>
</dbReference>
<evidence type="ECO:0000256" key="1">
    <source>
        <dbReference type="ARBA" id="ARBA00004141"/>
    </source>
</evidence>
<dbReference type="PANTHER" id="PTHR47767:SF1">
    <property type="entry name" value="ADHESION G PROTEIN-COUPLED RECEPTOR G7"/>
    <property type="match status" value="1"/>
</dbReference>
<keyword evidence="4 6" id="KW-0472">Membrane</keyword>
<feature type="transmembrane region" description="Helical" evidence="6">
    <location>
        <begin position="1174"/>
        <end position="1195"/>
    </location>
</feature>
<dbReference type="SUPFAM" id="SSF56436">
    <property type="entry name" value="C-type lectin-like"/>
    <property type="match status" value="1"/>
</dbReference>
<dbReference type="SMART" id="SM00303">
    <property type="entry name" value="GPS"/>
    <property type="match status" value="1"/>
</dbReference>
<feature type="transmembrane region" description="Helical" evidence="6">
    <location>
        <begin position="968"/>
        <end position="990"/>
    </location>
</feature>
<evidence type="ECO:0000259" key="9">
    <source>
        <dbReference type="PROSITE" id="PS50261"/>
    </source>
</evidence>
<dbReference type="InterPro" id="IPR057244">
    <property type="entry name" value="GAIN_B"/>
</dbReference>
<dbReference type="PANTHER" id="PTHR47767">
    <property type="entry name" value="ADHESION G PROTEIN-COUPLED RECEPTOR G7"/>
    <property type="match status" value="1"/>
</dbReference>
<comment type="caution">
    <text evidence="10">The sequence shown here is derived from an EMBL/GenBank/DDBJ whole genome shotgun (WGS) entry which is preliminary data.</text>
</comment>
<accession>A0ABD0TP83</accession>
<feature type="domain" description="GAIN-B" evidence="8">
    <location>
        <begin position="800"/>
        <end position="951"/>
    </location>
</feature>
<dbReference type="CDD" id="cd15040">
    <property type="entry name" value="7tmB2_Adhesion"/>
    <property type="match status" value="1"/>
</dbReference>
<reference evidence="10 11" key="1">
    <citation type="submission" date="2024-06" db="EMBL/GenBank/DDBJ databases">
        <title>A chromosome-level genome assembly of beet webworm, Loxostege sticticalis.</title>
        <authorList>
            <person name="Zhang Y."/>
        </authorList>
    </citation>
    <scope>NUCLEOTIDE SEQUENCE [LARGE SCALE GENOMIC DNA]</scope>
    <source>
        <strain evidence="10">AQ028</strain>
        <tissue evidence="10">Male pupae</tissue>
    </source>
</reference>
<protein>
    <submittedName>
        <fullName evidence="10">Uncharacterized protein</fullName>
    </submittedName>
</protein>
<evidence type="ECO:0000256" key="4">
    <source>
        <dbReference type="ARBA" id="ARBA00023136"/>
    </source>
</evidence>
<dbReference type="InterPro" id="IPR017981">
    <property type="entry name" value="GPCR_2-like_7TM"/>
</dbReference>
<dbReference type="InterPro" id="IPR000203">
    <property type="entry name" value="GPS"/>
</dbReference>
<keyword evidence="2 6" id="KW-0812">Transmembrane</keyword>
<dbReference type="EMBL" id="JBEDNZ010000002">
    <property type="protein sequence ID" value="KAL0851016.1"/>
    <property type="molecule type" value="Genomic_DNA"/>
</dbReference>
<feature type="transmembrane region" description="Helical" evidence="6">
    <location>
        <begin position="1201"/>
        <end position="1222"/>
    </location>
</feature>
<dbReference type="Gene3D" id="1.20.1070.10">
    <property type="entry name" value="Rhodopsin 7-helix transmembrane proteins"/>
    <property type="match status" value="1"/>
</dbReference>
<feature type="transmembrane region" description="Helical" evidence="6">
    <location>
        <begin position="1085"/>
        <end position="1107"/>
    </location>
</feature>
<feature type="transmembrane region" description="Helical" evidence="6">
    <location>
        <begin position="1040"/>
        <end position="1064"/>
    </location>
</feature>